<evidence type="ECO:0000256" key="1">
    <source>
        <dbReference type="ARBA" id="ARBA00022741"/>
    </source>
</evidence>
<sequence>MKQNKLSITSFPQGTLERCAIKILKKKGSCMALNNLKQITNEIHLLKSVNHPCIIKFHDAIETPEKMYIVMEAAGGGELFDRLVSRGCLPEPTVKFFFYQLLLAVQYLHQCKITHRDIKPENILLATTEEFTAVKLTDFGLSKLAADASQMTTFCGTFIYIAPELLDTATTAYTSQVDLWSLGVVLYVSFVGASPFHGTDLEVRQNILQAKYSFGHKLWKGVSEAARDLIMRLLVRDPTLRLDAAAALQHRWLQDEAMKQQVEELLKDDPPSSSPHARKRPVQDDTLPATLDKKPKTPNGLAGNLLQER</sequence>
<evidence type="ECO:0000256" key="2">
    <source>
        <dbReference type="ARBA" id="ARBA00022840"/>
    </source>
</evidence>
<feature type="region of interest" description="Disordered" evidence="3">
    <location>
        <begin position="264"/>
        <end position="309"/>
    </location>
</feature>
<comment type="caution">
    <text evidence="5">The sequence shown here is derived from an EMBL/GenBank/DDBJ whole genome shotgun (WGS) entry which is preliminary data.</text>
</comment>
<dbReference type="PROSITE" id="PS00108">
    <property type="entry name" value="PROTEIN_KINASE_ST"/>
    <property type="match status" value="1"/>
</dbReference>
<dbReference type="InterPro" id="IPR011009">
    <property type="entry name" value="Kinase-like_dom_sf"/>
</dbReference>
<dbReference type="GO" id="GO:0005524">
    <property type="term" value="F:ATP binding"/>
    <property type="evidence" value="ECO:0007669"/>
    <property type="project" value="UniProtKB-KW"/>
</dbReference>
<keyword evidence="5" id="KW-0808">Transferase</keyword>
<feature type="domain" description="Protein kinase" evidence="4">
    <location>
        <begin position="1"/>
        <end position="253"/>
    </location>
</feature>
<dbReference type="InterPro" id="IPR000719">
    <property type="entry name" value="Prot_kinase_dom"/>
</dbReference>
<keyword evidence="6" id="KW-1185">Reference proteome</keyword>
<evidence type="ECO:0000313" key="5">
    <source>
        <dbReference type="EMBL" id="KAG0717382.1"/>
    </source>
</evidence>
<dbReference type="InterPro" id="IPR008271">
    <property type="entry name" value="Ser/Thr_kinase_AS"/>
</dbReference>
<accession>A0A8J4XZP3</accession>
<dbReference type="GO" id="GO:0004672">
    <property type="term" value="F:protein kinase activity"/>
    <property type="evidence" value="ECO:0007669"/>
    <property type="project" value="InterPro"/>
</dbReference>
<gene>
    <name evidence="5" type="primary">Chek2</name>
    <name evidence="5" type="ORF">GWK47_054570</name>
</gene>
<dbReference type="SUPFAM" id="SSF56112">
    <property type="entry name" value="Protein kinase-like (PK-like)"/>
    <property type="match status" value="1"/>
</dbReference>
<keyword evidence="2" id="KW-0067">ATP-binding</keyword>
<dbReference type="PANTHER" id="PTHR24347">
    <property type="entry name" value="SERINE/THREONINE-PROTEIN KINASE"/>
    <property type="match status" value="1"/>
</dbReference>
<name>A0A8J4XZP3_CHIOP</name>
<dbReference type="AlphaFoldDB" id="A0A8J4XZP3"/>
<dbReference type="FunFam" id="1.10.510.10:FF:000571">
    <property type="entry name" value="Maternal embryonic leucine zipper kinase"/>
    <property type="match status" value="1"/>
</dbReference>
<keyword evidence="1" id="KW-0547">Nucleotide-binding</keyword>
<organism evidence="5 6">
    <name type="scientific">Chionoecetes opilio</name>
    <name type="common">Atlantic snow crab</name>
    <name type="synonym">Cancer opilio</name>
    <dbReference type="NCBI Taxonomy" id="41210"/>
    <lineage>
        <taxon>Eukaryota</taxon>
        <taxon>Metazoa</taxon>
        <taxon>Ecdysozoa</taxon>
        <taxon>Arthropoda</taxon>
        <taxon>Crustacea</taxon>
        <taxon>Multicrustacea</taxon>
        <taxon>Malacostraca</taxon>
        <taxon>Eumalacostraca</taxon>
        <taxon>Eucarida</taxon>
        <taxon>Decapoda</taxon>
        <taxon>Pleocyemata</taxon>
        <taxon>Brachyura</taxon>
        <taxon>Eubrachyura</taxon>
        <taxon>Majoidea</taxon>
        <taxon>Majidae</taxon>
        <taxon>Chionoecetes</taxon>
    </lineage>
</organism>
<reference evidence="5" key="1">
    <citation type="submission" date="2020-07" db="EMBL/GenBank/DDBJ databases">
        <title>The High-quality genome of the commercially important snow crab, Chionoecetes opilio.</title>
        <authorList>
            <person name="Jeong J.-H."/>
            <person name="Ryu S."/>
        </authorList>
    </citation>
    <scope>NUCLEOTIDE SEQUENCE</scope>
    <source>
        <strain evidence="5">MADBK_172401_WGS</strain>
        <tissue evidence="5">Digestive gland</tissue>
    </source>
</reference>
<protein>
    <submittedName>
        <fullName evidence="5">Serine/threonine-protein kinase Chk2</fullName>
    </submittedName>
</protein>
<dbReference type="CDD" id="cd05117">
    <property type="entry name" value="STKc_CAMK"/>
    <property type="match status" value="1"/>
</dbReference>
<dbReference type="OrthoDB" id="40902at2759"/>
<proteinExistence type="predicted"/>
<keyword evidence="5" id="KW-0418">Kinase</keyword>
<evidence type="ECO:0000313" key="6">
    <source>
        <dbReference type="Proteomes" id="UP000770661"/>
    </source>
</evidence>
<dbReference type="Pfam" id="PF00069">
    <property type="entry name" value="Pkinase"/>
    <property type="match status" value="1"/>
</dbReference>
<dbReference type="Proteomes" id="UP000770661">
    <property type="component" value="Unassembled WGS sequence"/>
</dbReference>
<dbReference type="SMART" id="SM00220">
    <property type="entry name" value="S_TKc"/>
    <property type="match status" value="1"/>
</dbReference>
<dbReference type="EMBL" id="JACEEZ010017686">
    <property type="protein sequence ID" value="KAG0717382.1"/>
    <property type="molecule type" value="Genomic_DNA"/>
</dbReference>
<dbReference type="Gene3D" id="1.10.510.10">
    <property type="entry name" value="Transferase(Phosphotransferase) domain 1"/>
    <property type="match status" value="1"/>
</dbReference>
<dbReference type="Gene3D" id="3.30.200.20">
    <property type="entry name" value="Phosphorylase Kinase, domain 1"/>
    <property type="match status" value="1"/>
</dbReference>
<evidence type="ECO:0000259" key="4">
    <source>
        <dbReference type="PROSITE" id="PS50011"/>
    </source>
</evidence>
<evidence type="ECO:0000256" key="3">
    <source>
        <dbReference type="SAM" id="MobiDB-lite"/>
    </source>
</evidence>
<dbReference type="PROSITE" id="PS50011">
    <property type="entry name" value="PROTEIN_KINASE_DOM"/>
    <property type="match status" value="1"/>
</dbReference>